<reference evidence="2 3" key="1">
    <citation type="submission" date="2019-10" db="EMBL/GenBank/DDBJ databases">
        <title>Nocardia macrotermitis sp. nov. and Nocardia aurantia sp. nov., isolated from the gut of fungus growing-termite Macrotermes natalensis.</title>
        <authorList>
            <person name="Benndorf R."/>
            <person name="Schwitalla J."/>
            <person name="Martin K."/>
            <person name="De Beer W."/>
            <person name="Kaster A.-K."/>
            <person name="Vollmers J."/>
            <person name="Poulsen M."/>
            <person name="Beemelmanns C."/>
        </authorList>
    </citation>
    <scope>NUCLEOTIDE SEQUENCE [LARGE SCALE GENOMIC DNA]</scope>
    <source>
        <strain evidence="2 3">RB20</strain>
    </source>
</reference>
<feature type="compositionally biased region" description="Acidic residues" evidence="1">
    <location>
        <begin position="525"/>
        <end position="535"/>
    </location>
</feature>
<dbReference type="Proteomes" id="UP000438448">
    <property type="component" value="Unassembled WGS sequence"/>
</dbReference>
<evidence type="ECO:0000313" key="3">
    <source>
        <dbReference type="Proteomes" id="UP000438448"/>
    </source>
</evidence>
<feature type="compositionally biased region" description="Low complexity" evidence="1">
    <location>
        <begin position="536"/>
        <end position="547"/>
    </location>
</feature>
<gene>
    <name evidence="2" type="ORF">NRB20_26310</name>
</gene>
<sequence>MHEKWLAGPVDRNWDLIVSYFGDDPDRYRVPDVVRIDAKGPKWPPLGRLIASLATLIDQYDYIWLPDDDIDADTAAVNLMFDYCAEYQLSLAQPALTPDSSIVHPITRLDARYTLRFTNFAEVMAPCLSREFLRRTLGEFTETQSGWGMDYVWTSMLGEGDTAILDAVPMRHSRAQGSGPLYEAVREAGVEDPREEYDAYMTRKGLVRQQQVVYRGIPAGFPEPASLVRRRLTWQAPSRAVLDPARCVVLVPVADKIEPDCARGLFELERQGYTVWRLYGASAIDQARSQMATDALAAGFEELMWIDADIDFPPDAVNRLRALDLPVVCGVYAKKGRRELVVHFLPGTEQLVFGGAGGVLEIKYAATGFLLTKRSVYEKIQAAEQLPICNRQFGTPTVPYFLPMVVDDGENPWYLGEDFAFCERARRNGFPIMADTRIRLGHIGRNSYSWEEAGTDAPRYHTYTYHLHPPKQEQAEPENAAPPAEKVALPPIPDSPTPEDLIGPDSTPKDAAAQDDSESPTPIESDTDTPPDTDAPDTVTDPEAAPDWALPRPDDAQPVSGRKS</sequence>
<dbReference type="Gene3D" id="3.90.550.40">
    <property type="match status" value="1"/>
</dbReference>
<evidence type="ECO:0000313" key="2">
    <source>
        <dbReference type="EMBL" id="MQY19541.1"/>
    </source>
</evidence>
<organism evidence="2 3">
    <name type="scientific">Nocardia macrotermitis</name>
    <dbReference type="NCBI Taxonomy" id="2585198"/>
    <lineage>
        <taxon>Bacteria</taxon>
        <taxon>Bacillati</taxon>
        <taxon>Actinomycetota</taxon>
        <taxon>Actinomycetes</taxon>
        <taxon>Mycobacteriales</taxon>
        <taxon>Nocardiaceae</taxon>
        <taxon>Nocardia</taxon>
    </lineage>
</organism>
<dbReference type="SUPFAM" id="SSF53448">
    <property type="entry name" value="Nucleotide-diphospho-sugar transferases"/>
    <property type="match status" value="1"/>
</dbReference>
<comment type="caution">
    <text evidence="2">The sequence shown here is derived from an EMBL/GenBank/DDBJ whole genome shotgun (WGS) entry which is preliminary data.</text>
</comment>
<evidence type="ECO:0000256" key="1">
    <source>
        <dbReference type="SAM" id="MobiDB-lite"/>
    </source>
</evidence>
<name>A0A7K0D1I7_9NOCA</name>
<evidence type="ECO:0008006" key="4">
    <source>
        <dbReference type="Google" id="ProtNLM"/>
    </source>
</evidence>
<accession>A0A7K0D1I7</accession>
<protein>
    <recommendedName>
        <fullName evidence="4">Glycosyltransferase</fullName>
    </recommendedName>
</protein>
<dbReference type="InterPro" id="IPR029044">
    <property type="entry name" value="Nucleotide-diphossugar_trans"/>
</dbReference>
<dbReference type="EMBL" id="WEGK01000005">
    <property type="protein sequence ID" value="MQY19541.1"/>
    <property type="molecule type" value="Genomic_DNA"/>
</dbReference>
<dbReference type="AlphaFoldDB" id="A0A7K0D1I7"/>
<keyword evidence="3" id="KW-1185">Reference proteome</keyword>
<feature type="region of interest" description="Disordered" evidence="1">
    <location>
        <begin position="470"/>
        <end position="564"/>
    </location>
</feature>
<proteinExistence type="predicted"/>
<feature type="compositionally biased region" description="Low complexity" evidence="1">
    <location>
        <begin position="477"/>
        <end position="486"/>
    </location>
</feature>